<keyword evidence="11" id="KW-0732">Signal</keyword>
<evidence type="ECO:0000256" key="4">
    <source>
        <dbReference type="ARBA" id="ARBA00022481"/>
    </source>
</evidence>
<evidence type="ECO:0000256" key="6">
    <source>
        <dbReference type="ARBA" id="ARBA00022692"/>
    </source>
</evidence>
<dbReference type="InterPro" id="IPR045584">
    <property type="entry name" value="Pilin-like"/>
</dbReference>
<gene>
    <name evidence="13" type="ORF">Ga0061063_0719</name>
</gene>
<comment type="similarity">
    <text evidence="9">Belongs to the GSP H family.</text>
</comment>
<feature type="signal peptide" evidence="11">
    <location>
        <begin position="1"/>
        <end position="28"/>
    </location>
</feature>
<evidence type="ECO:0000313" key="13">
    <source>
        <dbReference type="EMBL" id="CUA81872.1"/>
    </source>
</evidence>
<dbReference type="RefSeq" id="WP_055433301.1">
    <property type="nucleotide sequence ID" value="NZ_CYHA01000001.1"/>
</dbReference>
<keyword evidence="7" id="KW-1133">Transmembrane helix</keyword>
<dbReference type="STRING" id="375574.GCA_001418035_00517"/>
<dbReference type="InterPro" id="IPR012902">
    <property type="entry name" value="N_methyl_site"/>
</dbReference>
<name>A0A0K6GTB3_9NEIS</name>
<dbReference type="GO" id="GO:0015627">
    <property type="term" value="C:type II protein secretion system complex"/>
    <property type="evidence" value="ECO:0007669"/>
    <property type="project" value="InterPro"/>
</dbReference>
<evidence type="ECO:0000256" key="9">
    <source>
        <dbReference type="ARBA" id="ARBA00025772"/>
    </source>
</evidence>
<accession>A0A0K6GTB3</accession>
<evidence type="ECO:0000313" key="14">
    <source>
        <dbReference type="Proteomes" id="UP000243535"/>
    </source>
</evidence>
<dbReference type="InterPro" id="IPR022346">
    <property type="entry name" value="T2SS_GspH"/>
</dbReference>
<keyword evidence="14" id="KW-1185">Reference proteome</keyword>
<dbReference type="GO" id="GO:0015628">
    <property type="term" value="P:protein secretion by the type II secretion system"/>
    <property type="evidence" value="ECO:0007669"/>
    <property type="project" value="InterPro"/>
</dbReference>
<comment type="subcellular location">
    <subcellularLocation>
        <location evidence="1">Cell inner membrane</location>
        <topology evidence="1">Single-pass membrane protein</topology>
    </subcellularLocation>
</comment>
<dbReference type="NCBIfam" id="TIGR02532">
    <property type="entry name" value="IV_pilin_GFxxxE"/>
    <property type="match status" value="1"/>
</dbReference>
<keyword evidence="6" id="KW-0812">Transmembrane</keyword>
<dbReference type="Gene3D" id="3.55.40.10">
    <property type="entry name" value="minor pseudopilin epsh domain"/>
    <property type="match status" value="1"/>
</dbReference>
<feature type="domain" description="General secretion pathway GspH" evidence="12">
    <location>
        <begin position="41"/>
        <end position="165"/>
    </location>
</feature>
<keyword evidence="5" id="KW-0997">Cell inner membrane</keyword>
<dbReference type="SUPFAM" id="SSF54523">
    <property type="entry name" value="Pili subunits"/>
    <property type="match status" value="1"/>
</dbReference>
<dbReference type="EMBL" id="CYHA01000001">
    <property type="protein sequence ID" value="CUA81872.1"/>
    <property type="molecule type" value="Genomic_DNA"/>
</dbReference>
<sequence length="179" mass="18749">MKGFTLVEMMATLAVAAVLAAIATPGLAAWTASARIETRVRGLVSSLQFARSEAIRGNQALTVCAANFRSNLNLQGCLARSGTASASWSEGVLVYADNPDLPNGRFDSGEARKKLNFDDLASVSANVDRLTLTPEGRLGSNDTPPRWVIREAGGQCASVQMEATGRARACRGNGCDGCA</sequence>
<keyword evidence="8" id="KW-0472">Membrane</keyword>
<evidence type="ECO:0000256" key="10">
    <source>
        <dbReference type="ARBA" id="ARBA00030775"/>
    </source>
</evidence>
<evidence type="ECO:0000259" key="12">
    <source>
        <dbReference type="Pfam" id="PF12019"/>
    </source>
</evidence>
<dbReference type="PROSITE" id="PS00409">
    <property type="entry name" value="PROKAR_NTER_METHYL"/>
    <property type="match status" value="1"/>
</dbReference>
<dbReference type="GO" id="GO:0005886">
    <property type="term" value="C:plasma membrane"/>
    <property type="evidence" value="ECO:0007669"/>
    <property type="project" value="UniProtKB-SubCell"/>
</dbReference>
<evidence type="ECO:0000256" key="3">
    <source>
        <dbReference type="ARBA" id="ARBA00022475"/>
    </source>
</evidence>
<proteinExistence type="inferred from homology"/>
<dbReference type="AlphaFoldDB" id="A0A0K6GTB3"/>
<keyword evidence="4" id="KW-0488">Methylation</keyword>
<feature type="chain" id="PRO_5005503642" description="Type II secretion system protein H" evidence="11">
    <location>
        <begin position="29"/>
        <end position="179"/>
    </location>
</feature>
<keyword evidence="3" id="KW-1003">Cell membrane</keyword>
<evidence type="ECO:0000256" key="8">
    <source>
        <dbReference type="ARBA" id="ARBA00023136"/>
    </source>
</evidence>
<evidence type="ECO:0000256" key="2">
    <source>
        <dbReference type="ARBA" id="ARBA00021549"/>
    </source>
</evidence>
<reference evidence="14" key="1">
    <citation type="submission" date="2015-08" db="EMBL/GenBank/DDBJ databases">
        <authorList>
            <person name="Varghese N."/>
        </authorList>
    </citation>
    <scope>NUCLEOTIDE SEQUENCE [LARGE SCALE GENOMIC DNA]</scope>
    <source>
        <strain evidence="14">DSM 17901</strain>
    </source>
</reference>
<dbReference type="Pfam" id="PF07963">
    <property type="entry name" value="N_methyl"/>
    <property type="match status" value="1"/>
</dbReference>
<evidence type="ECO:0000256" key="1">
    <source>
        <dbReference type="ARBA" id="ARBA00004377"/>
    </source>
</evidence>
<dbReference type="Pfam" id="PF12019">
    <property type="entry name" value="GspH"/>
    <property type="match status" value="1"/>
</dbReference>
<evidence type="ECO:0000256" key="11">
    <source>
        <dbReference type="SAM" id="SignalP"/>
    </source>
</evidence>
<organism evidence="13 14">
    <name type="scientific">Gulbenkiania indica</name>
    <dbReference type="NCBI Taxonomy" id="375574"/>
    <lineage>
        <taxon>Bacteria</taxon>
        <taxon>Pseudomonadati</taxon>
        <taxon>Pseudomonadota</taxon>
        <taxon>Betaproteobacteria</taxon>
        <taxon>Neisseriales</taxon>
        <taxon>Chromobacteriaceae</taxon>
        <taxon>Gulbenkiania</taxon>
    </lineage>
</organism>
<evidence type="ECO:0000256" key="7">
    <source>
        <dbReference type="ARBA" id="ARBA00022989"/>
    </source>
</evidence>
<protein>
    <recommendedName>
        <fullName evidence="2">Type II secretion system protein H</fullName>
    </recommendedName>
    <alternativeName>
        <fullName evidence="10">General secretion pathway protein H</fullName>
    </alternativeName>
</protein>
<dbReference type="Proteomes" id="UP000243535">
    <property type="component" value="Unassembled WGS sequence"/>
</dbReference>
<evidence type="ECO:0000256" key="5">
    <source>
        <dbReference type="ARBA" id="ARBA00022519"/>
    </source>
</evidence>
<dbReference type="OrthoDB" id="8587185at2"/>